<dbReference type="EMBL" id="HBUF01126336">
    <property type="protein sequence ID" value="CAG6643297.1"/>
    <property type="molecule type" value="Transcribed_RNA"/>
</dbReference>
<name>A0A8D8R513_9HEMI</name>
<organism evidence="1">
    <name type="scientific">Cacopsylla melanoneura</name>
    <dbReference type="NCBI Taxonomy" id="428564"/>
    <lineage>
        <taxon>Eukaryota</taxon>
        <taxon>Metazoa</taxon>
        <taxon>Ecdysozoa</taxon>
        <taxon>Arthropoda</taxon>
        <taxon>Hexapoda</taxon>
        <taxon>Insecta</taxon>
        <taxon>Pterygota</taxon>
        <taxon>Neoptera</taxon>
        <taxon>Paraneoptera</taxon>
        <taxon>Hemiptera</taxon>
        <taxon>Sternorrhyncha</taxon>
        <taxon>Psylloidea</taxon>
        <taxon>Psyllidae</taxon>
        <taxon>Psyllinae</taxon>
        <taxon>Cacopsylla</taxon>
    </lineage>
</organism>
<dbReference type="AlphaFoldDB" id="A0A8D8R513"/>
<reference evidence="1" key="1">
    <citation type="submission" date="2021-05" db="EMBL/GenBank/DDBJ databases">
        <authorList>
            <person name="Alioto T."/>
            <person name="Alioto T."/>
            <person name="Gomez Garrido J."/>
        </authorList>
    </citation>
    <scope>NUCLEOTIDE SEQUENCE</scope>
</reference>
<sequence length="99" mass="11511">MSTTMNPSSIRSNTTFPFAMTYRRRLHSPLSWQRTEIRTGSEPFRTKSFRVKTRICFASIVRRANCSLRAVTFSRAPARIISTCLRWTVVVTNARRTPR</sequence>
<protein>
    <submittedName>
        <fullName evidence="1">Uncharacterized protein</fullName>
    </submittedName>
</protein>
<evidence type="ECO:0000313" key="1">
    <source>
        <dbReference type="EMBL" id="CAG6643297.1"/>
    </source>
</evidence>
<accession>A0A8D8R513</accession>
<proteinExistence type="predicted"/>